<dbReference type="PANTHER" id="PTHR33326:SF4">
    <property type="entry name" value="OS08G0495300 PROTEIN"/>
    <property type="match status" value="1"/>
</dbReference>
<feature type="domain" description="DUF3615" evidence="2">
    <location>
        <begin position="181"/>
        <end position="286"/>
    </location>
</feature>
<gene>
    <name evidence="3" type="ORF">QYE76_043147</name>
</gene>
<feature type="region of interest" description="Disordered" evidence="1">
    <location>
        <begin position="1"/>
        <end position="24"/>
    </location>
</feature>
<evidence type="ECO:0000313" key="3">
    <source>
        <dbReference type="EMBL" id="KAK1682299.1"/>
    </source>
</evidence>
<sequence>MLSKGKRGAGHSSRPFETTPIEFPGRLASMENQDMHEVVEEHVAGPASPETLQVLDISFLEESLENTTLEGDRGTVKIPPPPPPILGVNCNDWGISFYIRTDRGGSLHTYPHVGGPFKSLQEAQKAIDTFLHGRRDPAMFMDGLSYAERGVKCTLYWPDGTRKTPSRSHQDVVRNWTYQLAQALMDEYNEEHHLTEDRAHQVKEVVCIEAIFEGDVFKWYTHMNFTTTAKGVDDGITTNLFFTEVISTKGELEELVPSCLRMLEPSDNGTCHGCQNNGSGEHMKHPKDASEYTGGHVRDTCFLPAPGLPPMEYPVGDEDELHRAEEARLRAELTAYEDASFFEKFKGPHPGPFLVREPLVETEEMRQLWLALEGA</sequence>
<dbReference type="EMBL" id="JAUUTY010000002">
    <property type="protein sequence ID" value="KAK1682299.1"/>
    <property type="molecule type" value="Genomic_DNA"/>
</dbReference>
<dbReference type="InterPro" id="IPR022059">
    <property type="entry name" value="DUF3615"/>
</dbReference>
<dbReference type="AlphaFoldDB" id="A0AAD8TGM2"/>
<protein>
    <recommendedName>
        <fullName evidence="2">DUF3615 domain-containing protein</fullName>
    </recommendedName>
</protein>
<dbReference type="PANTHER" id="PTHR33326">
    <property type="entry name" value="OS05G0543800 PROTEIN"/>
    <property type="match status" value="1"/>
</dbReference>
<evidence type="ECO:0000256" key="1">
    <source>
        <dbReference type="SAM" id="MobiDB-lite"/>
    </source>
</evidence>
<name>A0AAD8TGM2_LOLMU</name>
<accession>A0AAD8TGM2</accession>
<keyword evidence="4" id="KW-1185">Reference proteome</keyword>
<evidence type="ECO:0000259" key="2">
    <source>
        <dbReference type="Pfam" id="PF12274"/>
    </source>
</evidence>
<proteinExistence type="predicted"/>
<organism evidence="3 4">
    <name type="scientific">Lolium multiflorum</name>
    <name type="common">Italian ryegrass</name>
    <name type="synonym">Lolium perenne subsp. multiflorum</name>
    <dbReference type="NCBI Taxonomy" id="4521"/>
    <lineage>
        <taxon>Eukaryota</taxon>
        <taxon>Viridiplantae</taxon>
        <taxon>Streptophyta</taxon>
        <taxon>Embryophyta</taxon>
        <taxon>Tracheophyta</taxon>
        <taxon>Spermatophyta</taxon>
        <taxon>Magnoliopsida</taxon>
        <taxon>Liliopsida</taxon>
        <taxon>Poales</taxon>
        <taxon>Poaceae</taxon>
        <taxon>BOP clade</taxon>
        <taxon>Pooideae</taxon>
        <taxon>Poodae</taxon>
        <taxon>Poeae</taxon>
        <taxon>Poeae Chloroplast Group 2 (Poeae type)</taxon>
        <taxon>Loliodinae</taxon>
        <taxon>Loliinae</taxon>
        <taxon>Lolium</taxon>
    </lineage>
</organism>
<evidence type="ECO:0000313" key="4">
    <source>
        <dbReference type="Proteomes" id="UP001231189"/>
    </source>
</evidence>
<dbReference type="Proteomes" id="UP001231189">
    <property type="component" value="Unassembled WGS sequence"/>
</dbReference>
<reference evidence="3" key="1">
    <citation type="submission" date="2023-07" db="EMBL/GenBank/DDBJ databases">
        <title>A chromosome-level genome assembly of Lolium multiflorum.</title>
        <authorList>
            <person name="Chen Y."/>
            <person name="Copetti D."/>
            <person name="Kolliker R."/>
            <person name="Studer B."/>
        </authorList>
    </citation>
    <scope>NUCLEOTIDE SEQUENCE</scope>
    <source>
        <strain evidence="3">02402/16</strain>
        <tissue evidence="3">Leaf</tissue>
    </source>
</reference>
<comment type="caution">
    <text evidence="3">The sequence shown here is derived from an EMBL/GenBank/DDBJ whole genome shotgun (WGS) entry which is preliminary data.</text>
</comment>
<dbReference type="Pfam" id="PF12274">
    <property type="entry name" value="DUF3615"/>
    <property type="match status" value="1"/>
</dbReference>